<proteinExistence type="predicted"/>
<reference evidence="1 2" key="1">
    <citation type="journal article" date="2016" name="Nat. Commun.">
        <title>Thousands of microbial genomes shed light on interconnected biogeochemical processes in an aquifer system.</title>
        <authorList>
            <person name="Anantharaman K."/>
            <person name="Brown C.T."/>
            <person name="Hug L.A."/>
            <person name="Sharon I."/>
            <person name="Castelle C.J."/>
            <person name="Probst A.J."/>
            <person name="Thomas B.C."/>
            <person name="Singh A."/>
            <person name="Wilkins M.J."/>
            <person name="Karaoz U."/>
            <person name="Brodie E.L."/>
            <person name="Williams K.H."/>
            <person name="Hubbard S.S."/>
            <person name="Banfield J.F."/>
        </authorList>
    </citation>
    <scope>NUCLEOTIDE SEQUENCE [LARGE SCALE GENOMIC DNA]</scope>
</reference>
<dbReference type="EMBL" id="MFEK01000016">
    <property type="protein sequence ID" value="OGE77796.1"/>
    <property type="molecule type" value="Genomic_DNA"/>
</dbReference>
<sequence>MREGNREYYINPELMQMPETRMERIMDAASSARLSLLGGQVVAYARELSNSQAFQKAVNLAPGFGDIIMAGKAILGREGGKDLRPRTRFVYGAAAVTEFVSAALVYSGQYSEAALMHAISETLSKSDAALAIMKSAGSKIAEKNPKFAHMIEAASSFLSKKKEAPEKLAESMPSAFAKLDLESVPTNE</sequence>
<dbReference type="AlphaFoldDB" id="A0A1F5NJB8"/>
<evidence type="ECO:0000313" key="2">
    <source>
        <dbReference type="Proteomes" id="UP000176864"/>
    </source>
</evidence>
<evidence type="ECO:0000313" key="1">
    <source>
        <dbReference type="EMBL" id="OGE77796.1"/>
    </source>
</evidence>
<name>A0A1F5NJB8_9BACT</name>
<dbReference type="STRING" id="1817824.A2751_01945"/>
<comment type="caution">
    <text evidence="1">The sequence shown here is derived from an EMBL/GenBank/DDBJ whole genome shotgun (WGS) entry which is preliminary data.</text>
</comment>
<protein>
    <submittedName>
        <fullName evidence="1">Uncharacterized protein</fullName>
    </submittedName>
</protein>
<organism evidence="1 2">
    <name type="scientific">Candidatus Doudnabacteria bacterium RIFCSPHIGHO2_01_FULL_46_14</name>
    <dbReference type="NCBI Taxonomy" id="1817824"/>
    <lineage>
        <taxon>Bacteria</taxon>
        <taxon>Candidatus Doudnaibacteriota</taxon>
    </lineage>
</organism>
<dbReference type="Proteomes" id="UP000176864">
    <property type="component" value="Unassembled WGS sequence"/>
</dbReference>
<gene>
    <name evidence="1" type="ORF">A2751_01945</name>
</gene>
<accession>A0A1F5NJB8</accession>